<accession>A8RNV6</accession>
<keyword evidence="1" id="KW-0479">Metal-binding</keyword>
<dbReference type="SUPFAM" id="SSF50129">
    <property type="entry name" value="GroES-like"/>
    <property type="match status" value="1"/>
</dbReference>
<comment type="caution">
    <text evidence="5">The sequence shown here is derived from an EMBL/GenBank/DDBJ whole genome shotgun (WGS) entry which is preliminary data.</text>
</comment>
<evidence type="ECO:0000256" key="1">
    <source>
        <dbReference type="ARBA" id="ARBA00022723"/>
    </source>
</evidence>
<dbReference type="SUPFAM" id="SSF51735">
    <property type="entry name" value="NAD(P)-binding Rossmann-fold domains"/>
    <property type="match status" value="1"/>
</dbReference>
<proteinExistence type="predicted"/>
<protein>
    <recommendedName>
        <fullName evidence="4">Enoyl reductase (ER) domain-containing protein</fullName>
    </recommendedName>
</protein>
<dbReference type="Gene3D" id="3.90.180.10">
    <property type="entry name" value="Medium-chain alcohol dehydrogenases, catalytic domain"/>
    <property type="match status" value="1"/>
</dbReference>
<dbReference type="EMBL" id="ABCC02000023">
    <property type="protein sequence ID" value="EDP17221.1"/>
    <property type="molecule type" value="Genomic_DNA"/>
</dbReference>
<dbReference type="PaxDb" id="411902-CLOBOL_02293"/>
<evidence type="ECO:0000313" key="6">
    <source>
        <dbReference type="Proteomes" id="UP000005396"/>
    </source>
</evidence>
<keyword evidence="2" id="KW-0862">Zinc</keyword>
<dbReference type="SMART" id="SM00829">
    <property type="entry name" value="PKS_ER"/>
    <property type="match status" value="1"/>
</dbReference>
<dbReference type="PANTHER" id="PTHR43401:SF2">
    <property type="entry name" value="L-THREONINE 3-DEHYDROGENASE"/>
    <property type="match status" value="1"/>
</dbReference>
<dbReference type="InterPro" id="IPR013154">
    <property type="entry name" value="ADH-like_N"/>
</dbReference>
<reference evidence="5 6" key="1">
    <citation type="submission" date="2007-08" db="EMBL/GenBank/DDBJ databases">
        <authorList>
            <person name="Fulton L."/>
            <person name="Clifton S."/>
            <person name="Fulton B."/>
            <person name="Xu J."/>
            <person name="Minx P."/>
            <person name="Pepin K.H."/>
            <person name="Johnson M."/>
            <person name="Thiruvilangam P."/>
            <person name="Bhonagiri V."/>
            <person name="Nash W.E."/>
            <person name="Mardis E.R."/>
            <person name="Wilson R.K."/>
        </authorList>
    </citation>
    <scope>NUCLEOTIDE SEQUENCE [LARGE SCALE GENOMIC DNA]</scope>
    <source>
        <strain evidence="6">ATCC BAA-613 / DSM 15670 / CCUG 46953 / JCM 12243 / WAL 16351</strain>
    </source>
</reference>
<dbReference type="GO" id="GO:0046872">
    <property type="term" value="F:metal ion binding"/>
    <property type="evidence" value="ECO:0007669"/>
    <property type="project" value="UniProtKB-KW"/>
</dbReference>
<feature type="domain" description="Enoyl reductase (ER)" evidence="4">
    <location>
        <begin position="22"/>
        <end position="352"/>
    </location>
</feature>
<name>A8RNV6_ENTBW</name>
<dbReference type="eggNOG" id="COG1063">
    <property type="taxonomic scope" value="Bacteria"/>
</dbReference>
<evidence type="ECO:0000259" key="4">
    <source>
        <dbReference type="SMART" id="SM00829"/>
    </source>
</evidence>
<dbReference type="AlphaFoldDB" id="A8RNV6"/>
<gene>
    <name evidence="5" type="ORF">CLOBOL_02293</name>
</gene>
<dbReference type="Gene3D" id="3.40.50.720">
    <property type="entry name" value="NAD(P)-binding Rossmann-like Domain"/>
    <property type="match status" value="1"/>
</dbReference>
<dbReference type="InterPro" id="IPR013149">
    <property type="entry name" value="ADH-like_C"/>
</dbReference>
<dbReference type="GO" id="GO:0016491">
    <property type="term" value="F:oxidoreductase activity"/>
    <property type="evidence" value="ECO:0007669"/>
    <property type="project" value="UniProtKB-KW"/>
</dbReference>
<keyword evidence="3" id="KW-0560">Oxidoreductase</keyword>
<dbReference type="Pfam" id="PF00107">
    <property type="entry name" value="ADH_zinc_N"/>
    <property type="match status" value="1"/>
</dbReference>
<dbReference type="Pfam" id="PF08240">
    <property type="entry name" value="ADH_N"/>
    <property type="match status" value="1"/>
</dbReference>
<dbReference type="InterPro" id="IPR036291">
    <property type="entry name" value="NAD(P)-bd_dom_sf"/>
</dbReference>
<evidence type="ECO:0000313" key="5">
    <source>
        <dbReference type="EMBL" id="EDP17221.1"/>
    </source>
</evidence>
<dbReference type="HOGENOM" id="CLU_026673_11_0_9"/>
<dbReference type="InterPro" id="IPR011032">
    <property type="entry name" value="GroES-like_sf"/>
</dbReference>
<dbReference type="PANTHER" id="PTHR43401">
    <property type="entry name" value="L-THREONINE 3-DEHYDROGENASE"/>
    <property type="match status" value="1"/>
</dbReference>
<reference evidence="5 6" key="2">
    <citation type="submission" date="2007-09" db="EMBL/GenBank/DDBJ databases">
        <title>Draft genome sequence of Clostridium bolteae (ATCC BAA-613).</title>
        <authorList>
            <person name="Sudarsanam P."/>
            <person name="Ley R."/>
            <person name="Guruge J."/>
            <person name="Turnbaugh P.J."/>
            <person name="Mahowald M."/>
            <person name="Liep D."/>
            <person name="Gordon J."/>
        </authorList>
    </citation>
    <scope>NUCLEOTIDE SEQUENCE [LARGE SCALE GENOMIC DNA]</scope>
    <source>
        <strain evidence="6">ATCC BAA-613 / DSM 15670 / CCUG 46953 / JCM 12243 / WAL 16351</strain>
    </source>
</reference>
<evidence type="ECO:0000256" key="2">
    <source>
        <dbReference type="ARBA" id="ARBA00022833"/>
    </source>
</evidence>
<organism evidence="5 6">
    <name type="scientific">Enterocloster bolteae (strain ATCC BAA-613 / DSM 15670 / CCUG 46953 / JCM 12243 / WAL 16351)</name>
    <name type="common">Clostridium bolteae</name>
    <dbReference type="NCBI Taxonomy" id="411902"/>
    <lineage>
        <taxon>Bacteria</taxon>
        <taxon>Bacillati</taxon>
        <taxon>Bacillota</taxon>
        <taxon>Clostridia</taxon>
        <taxon>Lachnospirales</taxon>
        <taxon>Lachnospiraceae</taxon>
        <taxon>Enterocloster</taxon>
    </lineage>
</organism>
<dbReference type="InterPro" id="IPR050129">
    <property type="entry name" value="Zn_alcohol_dh"/>
</dbReference>
<dbReference type="Proteomes" id="UP000005396">
    <property type="component" value="Unassembled WGS sequence"/>
</dbReference>
<evidence type="ECO:0000256" key="3">
    <source>
        <dbReference type="ARBA" id="ARBA00023002"/>
    </source>
</evidence>
<dbReference type="InterPro" id="IPR020843">
    <property type="entry name" value="ER"/>
</dbReference>
<sequence>MMYTTKNISQLGGRLMKAMYINAPGQVEFRDIDKPVRQKGEVLLKLLYGGICGSDLGSYKGTFAYFDYPRIPGHEFSAEIVEVDEDNGQGLRPGMIVTCNPYFNCGHCYSCEHGIVNACMDNQTMGCQRDGAFQEYITMPEERVYDGKGLDPMLLAAIEPFCISYHGVSRAEVKPGDKVLVIGAGTIGVLAAVAAKAKGAVVYISDVSMGKLDMAREFGVDGIILNDSPEGFDKAVKEITDGNGFDIAIEAVGLPSTFQNCIDAACFGGKVVVIGVGKKNLDFNFTLLQKKELNVFGSRNALKKDFVELIDLVKEGKVPVKGIITNIYKFEDGAKAFNDFANNPGNMLKVILDFTDR</sequence>